<dbReference type="KEGG" id="avc:NCTC10951_02859"/>
<evidence type="ECO:0000313" key="2">
    <source>
        <dbReference type="Proteomes" id="UP000268658"/>
    </source>
</evidence>
<name>A0A448PPM6_ACTVI</name>
<dbReference type="AlphaFoldDB" id="A0A448PPM6"/>
<sequence>MDAVIGAAGIGKDLPAVSAEADGAAEAKRSQVTAF</sequence>
<gene>
    <name evidence="1" type="ORF">NCTC10951_02859</name>
</gene>
<dbReference type="Proteomes" id="UP000268658">
    <property type="component" value="Chromosome"/>
</dbReference>
<organism evidence="1 2">
    <name type="scientific">Actinomyces viscosus</name>
    <dbReference type="NCBI Taxonomy" id="1656"/>
    <lineage>
        <taxon>Bacteria</taxon>
        <taxon>Bacillati</taxon>
        <taxon>Actinomycetota</taxon>
        <taxon>Actinomycetes</taxon>
        <taxon>Actinomycetales</taxon>
        <taxon>Actinomycetaceae</taxon>
        <taxon>Actinomyces</taxon>
    </lineage>
</organism>
<protein>
    <submittedName>
        <fullName evidence="1">Uncharacterized protein</fullName>
    </submittedName>
</protein>
<evidence type="ECO:0000313" key="1">
    <source>
        <dbReference type="EMBL" id="VEI18720.1"/>
    </source>
</evidence>
<proteinExistence type="predicted"/>
<reference evidence="1 2" key="1">
    <citation type="submission" date="2018-12" db="EMBL/GenBank/DDBJ databases">
        <authorList>
            <consortium name="Pathogen Informatics"/>
        </authorList>
    </citation>
    <scope>NUCLEOTIDE SEQUENCE [LARGE SCALE GENOMIC DNA]</scope>
    <source>
        <strain evidence="1 2">NCTC10951</strain>
    </source>
</reference>
<accession>A0A448PPM6</accession>
<dbReference type="EMBL" id="LR134477">
    <property type="protein sequence ID" value="VEI18720.1"/>
    <property type="molecule type" value="Genomic_DNA"/>
</dbReference>